<protein>
    <submittedName>
        <fullName evidence="2">Uncharacterized protein</fullName>
    </submittedName>
</protein>
<evidence type="ECO:0000256" key="1">
    <source>
        <dbReference type="SAM" id="Phobius"/>
    </source>
</evidence>
<sequence length="94" mass="10964">MNKQKFVKIVKKLICGFILVIYLTTGGIVLWSKIVRATSVINSKYAITNMYEMSEGELNLFVTKDLYYVTSRAVEDKRLLRLKLQSLEYEDFVM</sequence>
<evidence type="ECO:0000313" key="2">
    <source>
        <dbReference type="EMBL" id="MEF2114608.1"/>
    </source>
</evidence>
<reference evidence="2 3" key="1">
    <citation type="submission" date="2023-11" db="EMBL/GenBank/DDBJ databases">
        <title>Draft genome sequence of a psychrophilic Clostridium strain from permafrost water brine.</title>
        <authorList>
            <person name="Shcherbakova V.A."/>
            <person name="Trubitsyn V.E."/>
            <person name="Zakharyuk A.G."/>
        </authorList>
    </citation>
    <scope>NUCLEOTIDE SEQUENCE [LARGE SCALE GENOMIC DNA]</scope>
    <source>
        <strain evidence="2 3">14F</strain>
    </source>
</reference>
<dbReference type="EMBL" id="JAZHFS010000026">
    <property type="protein sequence ID" value="MEF2114608.1"/>
    <property type="molecule type" value="Genomic_DNA"/>
</dbReference>
<feature type="transmembrane region" description="Helical" evidence="1">
    <location>
        <begin position="12"/>
        <end position="31"/>
    </location>
</feature>
<dbReference type="Proteomes" id="UP001498469">
    <property type="component" value="Unassembled WGS sequence"/>
</dbReference>
<keyword evidence="1" id="KW-0472">Membrane</keyword>
<keyword evidence="1" id="KW-0812">Transmembrane</keyword>
<organism evidence="2 3">
    <name type="scientific">Clostridium frigoriphilum</name>
    <dbReference type="NCBI Taxonomy" id="443253"/>
    <lineage>
        <taxon>Bacteria</taxon>
        <taxon>Bacillati</taxon>
        <taxon>Bacillota</taxon>
        <taxon>Clostridia</taxon>
        <taxon>Eubacteriales</taxon>
        <taxon>Clostridiaceae</taxon>
        <taxon>Clostridium</taxon>
    </lineage>
</organism>
<dbReference type="RefSeq" id="WP_216254958.1">
    <property type="nucleotide sequence ID" value="NZ_JAZHFS010000026.1"/>
</dbReference>
<keyword evidence="1" id="KW-1133">Transmembrane helix</keyword>
<comment type="caution">
    <text evidence="2">The sequence shown here is derived from an EMBL/GenBank/DDBJ whole genome shotgun (WGS) entry which is preliminary data.</text>
</comment>
<name>A0ABU7UW42_9CLOT</name>
<proteinExistence type="predicted"/>
<accession>A0ABU7UW42</accession>
<evidence type="ECO:0000313" key="3">
    <source>
        <dbReference type="Proteomes" id="UP001498469"/>
    </source>
</evidence>
<gene>
    <name evidence="2" type="ORF">SJI18_20160</name>
</gene>
<keyword evidence="3" id="KW-1185">Reference proteome</keyword>